<evidence type="ECO:0000259" key="3">
    <source>
        <dbReference type="Pfam" id="PF16344"/>
    </source>
</evidence>
<dbReference type="Gene3D" id="2.60.120.1440">
    <property type="match status" value="1"/>
</dbReference>
<protein>
    <submittedName>
        <fullName evidence="4">DUF4974 domain-containing protein</fullName>
    </submittedName>
</protein>
<dbReference type="GO" id="GO:0016989">
    <property type="term" value="F:sigma factor antagonist activity"/>
    <property type="evidence" value="ECO:0007669"/>
    <property type="project" value="TreeGrafter"/>
</dbReference>
<evidence type="ECO:0000313" key="5">
    <source>
        <dbReference type="Proteomes" id="UP000309788"/>
    </source>
</evidence>
<dbReference type="PANTHER" id="PTHR30273:SF2">
    <property type="entry name" value="PROTEIN FECR"/>
    <property type="match status" value="1"/>
</dbReference>
<feature type="transmembrane region" description="Helical" evidence="1">
    <location>
        <begin position="104"/>
        <end position="124"/>
    </location>
</feature>
<gene>
    <name evidence="4" type="ORF">FEM55_15080</name>
</gene>
<dbReference type="PIRSF" id="PIRSF018266">
    <property type="entry name" value="FecR"/>
    <property type="match status" value="1"/>
</dbReference>
<feature type="domain" description="Protein FecR C-terminal" evidence="3">
    <location>
        <begin position="272"/>
        <end position="332"/>
    </location>
</feature>
<dbReference type="InterPro" id="IPR012373">
    <property type="entry name" value="Ferrdict_sens_TM"/>
</dbReference>
<keyword evidence="1" id="KW-1133">Transmembrane helix</keyword>
<dbReference type="InterPro" id="IPR032508">
    <property type="entry name" value="FecR_C"/>
</dbReference>
<proteinExistence type="predicted"/>
<evidence type="ECO:0000313" key="4">
    <source>
        <dbReference type="EMBL" id="TLU92071.1"/>
    </source>
</evidence>
<organism evidence="4 5">
    <name type="scientific">Dyadobacter sediminis</name>
    <dbReference type="NCBI Taxonomy" id="1493691"/>
    <lineage>
        <taxon>Bacteria</taxon>
        <taxon>Pseudomonadati</taxon>
        <taxon>Bacteroidota</taxon>
        <taxon>Cytophagia</taxon>
        <taxon>Cytophagales</taxon>
        <taxon>Spirosomataceae</taxon>
        <taxon>Dyadobacter</taxon>
    </lineage>
</organism>
<dbReference type="Pfam" id="PF16344">
    <property type="entry name" value="FecR_C"/>
    <property type="match status" value="1"/>
</dbReference>
<dbReference type="RefSeq" id="WP_138282180.1">
    <property type="nucleotide sequence ID" value="NZ_BMGE01000003.1"/>
</dbReference>
<dbReference type="Pfam" id="PF04773">
    <property type="entry name" value="FecR"/>
    <property type="match status" value="1"/>
</dbReference>
<dbReference type="EMBL" id="VCEI01000025">
    <property type="protein sequence ID" value="TLU92071.1"/>
    <property type="molecule type" value="Genomic_DNA"/>
</dbReference>
<comment type="caution">
    <text evidence="4">The sequence shown here is derived from an EMBL/GenBank/DDBJ whole genome shotgun (WGS) entry which is preliminary data.</text>
</comment>
<dbReference type="PANTHER" id="PTHR30273">
    <property type="entry name" value="PERIPLASMIC SIGNAL SENSOR AND SIGMA FACTOR ACTIVATOR FECR-RELATED"/>
    <property type="match status" value="1"/>
</dbReference>
<keyword evidence="1" id="KW-0812">Transmembrane</keyword>
<dbReference type="OrthoDB" id="1523489at2"/>
<keyword evidence="1" id="KW-0472">Membrane</keyword>
<feature type="domain" description="FecR protein" evidence="2">
    <location>
        <begin position="135"/>
        <end position="227"/>
    </location>
</feature>
<evidence type="ECO:0000259" key="2">
    <source>
        <dbReference type="Pfam" id="PF04773"/>
    </source>
</evidence>
<evidence type="ECO:0000256" key="1">
    <source>
        <dbReference type="SAM" id="Phobius"/>
    </source>
</evidence>
<dbReference type="AlphaFoldDB" id="A0A5R9KB81"/>
<dbReference type="Gene3D" id="3.55.50.30">
    <property type="match status" value="1"/>
</dbReference>
<dbReference type="Proteomes" id="UP000309788">
    <property type="component" value="Unassembled WGS sequence"/>
</dbReference>
<name>A0A5R9KB81_9BACT</name>
<dbReference type="InterPro" id="IPR006860">
    <property type="entry name" value="FecR"/>
</dbReference>
<accession>A0A5R9KB81</accession>
<sequence>MNKSQPQITREMVFAHFVHRATLMERQQIESWLQTKEGAEAYFTYLDEWERQFPQFQANLENARADFALFVREADAKPFLDLKRKEMAAAVPVDENAQPVWRRAGIFLSAVAASVVLVAGMWLAKDIWYYKQTTSRNGQTLSIHLNDGSRVLLGASSSLKYPRFCFGETTRYVWLEGDAEFKVAHLANAERFIVYTPDQTAIEVLGTEFMVRSRQKSTRVLLRTGSIRLTNPMAAKPLMLRPGDLVTVTDEKRIQKEKFFPQQVEQNRHVRKFLFKNTSLKEMAEQLNDVYGISVRIEQPELLTRTVSGTFQAETAADLLEAVSEMMKLELKETADGYTLLQRAE</sequence>
<reference evidence="4 5" key="1">
    <citation type="submission" date="2019-05" db="EMBL/GenBank/DDBJ databases">
        <authorList>
            <person name="Qu J.-H."/>
        </authorList>
    </citation>
    <scope>NUCLEOTIDE SEQUENCE [LARGE SCALE GENOMIC DNA]</scope>
    <source>
        <strain evidence="4 5">Z12</strain>
    </source>
</reference>
<keyword evidence="5" id="KW-1185">Reference proteome</keyword>